<proteinExistence type="predicted"/>
<dbReference type="AlphaFoldDB" id="A0A1C7LKN0"/>
<dbReference type="EMBL" id="LUGG01000056">
    <property type="protein sequence ID" value="OBZ65098.1"/>
    <property type="molecule type" value="Genomic_DNA"/>
</dbReference>
<evidence type="ECO:0000313" key="2">
    <source>
        <dbReference type="Proteomes" id="UP000092993"/>
    </source>
</evidence>
<reference evidence="1 2" key="1">
    <citation type="submission" date="2016-03" db="EMBL/GenBank/DDBJ databases">
        <title>Whole genome sequencing of Grifola frondosa 9006-11.</title>
        <authorList>
            <person name="Min B."/>
            <person name="Park H."/>
            <person name="Kim J.-G."/>
            <person name="Cho H."/>
            <person name="Oh Y.-L."/>
            <person name="Kong W.-S."/>
            <person name="Choi I.-G."/>
        </authorList>
    </citation>
    <scope>NUCLEOTIDE SEQUENCE [LARGE SCALE GENOMIC DNA]</scope>
    <source>
        <strain evidence="1 2">9006-11</strain>
    </source>
</reference>
<dbReference type="InterPro" id="IPR011009">
    <property type="entry name" value="Kinase-like_dom_sf"/>
</dbReference>
<accession>A0A1C7LKN0</accession>
<sequence length="291" mass="32991">MSSDNVLFEKFVWGEAELAALDARNFKRNSGGKLASCNIWTVECATLILCIKGLQKSAVPKKSGDEEARCIEKLLRTPSPRNHTIPAELVECPDSYLIFMSFLAPSDMIYTKPLSVLLDFTEQILEGIQFMQEQHIAFVDVAPSNVVYAPHEPIGFGLLKAMPGRFYFIDFGSAHLLPGGPGGGLVITDYKTYGGHYDPPESEDRVDPYAYDVLQRLKKEDKIYVPSALLDYIDILTAPIPEHRPSIQRATRLFIVLRIWMLCTNWLQRVLKHAHVDWFTLQGWRLIQCFI</sequence>
<keyword evidence="2" id="KW-1185">Reference proteome</keyword>
<comment type="caution">
    <text evidence="1">The sequence shown here is derived from an EMBL/GenBank/DDBJ whole genome shotgun (WGS) entry which is preliminary data.</text>
</comment>
<name>A0A1C7LKN0_GRIFR</name>
<evidence type="ECO:0000313" key="1">
    <source>
        <dbReference type="EMBL" id="OBZ65098.1"/>
    </source>
</evidence>
<dbReference type="STRING" id="5627.A0A1C7LKN0"/>
<gene>
    <name evidence="1" type="ORF">A0H81_14901</name>
</gene>
<dbReference type="OrthoDB" id="2793880at2759"/>
<protein>
    <recommendedName>
        <fullName evidence="3">Protein kinase domain-containing protein</fullName>
    </recommendedName>
</protein>
<organism evidence="1 2">
    <name type="scientific">Grifola frondosa</name>
    <name type="common">Maitake</name>
    <name type="synonym">Polyporus frondosus</name>
    <dbReference type="NCBI Taxonomy" id="5627"/>
    <lineage>
        <taxon>Eukaryota</taxon>
        <taxon>Fungi</taxon>
        <taxon>Dikarya</taxon>
        <taxon>Basidiomycota</taxon>
        <taxon>Agaricomycotina</taxon>
        <taxon>Agaricomycetes</taxon>
        <taxon>Polyporales</taxon>
        <taxon>Grifolaceae</taxon>
        <taxon>Grifola</taxon>
    </lineage>
</organism>
<evidence type="ECO:0008006" key="3">
    <source>
        <dbReference type="Google" id="ProtNLM"/>
    </source>
</evidence>
<dbReference type="Gene3D" id="1.10.510.10">
    <property type="entry name" value="Transferase(Phosphotransferase) domain 1"/>
    <property type="match status" value="1"/>
</dbReference>
<dbReference type="OMA" id="WHEWTED"/>
<dbReference type="SUPFAM" id="SSF56112">
    <property type="entry name" value="Protein kinase-like (PK-like)"/>
    <property type="match status" value="1"/>
</dbReference>
<dbReference type="Proteomes" id="UP000092993">
    <property type="component" value="Unassembled WGS sequence"/>
</dbReference>